<protein>
    <submittedName>
        <fullName evidence="1">DUF309 family protein</fullName>
    </submittedName>
</protein>
<keyword evidence="2" id="KW-1185">Reference proteome</keyword>
<evidence type="ECO:0000313" key="2">
    <source>
        <dbReference type="Proteomes" id="UP000002698"/>
    </source>
</evidence>
<dbReference type="InterPro" id="IPR023203">
    <property type="entry name" value="TTHA0068_sf"/>
</dbReference>
<dbReference type="HOGENOM" id="CLU_116128_0_0_2"/>
<dbReference type="EnsemblBacteria" id="CAI48247">
    <property type="protein sequence ID" value="CAI48247"/>
    <property type="gene ID" value="NP_0312A"/>
</dbReference>
<name>A0A1U7ETL1_NATPD</name>
<dbReference type="EMBL" id="CR936257">
    <property type="protein sequence ID" value="CAI48247.1"/>
    <property type="molecule type" value="Genomic_DNA"/>
</dbReference>
<dbReference type="SUPFAM" id="SSF140663">
    <property type="entry name" value="TTHA0068-like"/>
    <property type="match status" value="1"/>
</dbReference>
<evidence type="ECO:0000313" key="1">
    <source>
        <dbReference type="EMBL" id="CAI48247.1"/>
    </source>
</evidence>
<dbReference type="eggNOG" id="arCOG09205">
    <property type="taxonomic scope" value="Archaea"/>
</dbReference>
<proteinExistence type="predicted"/>
<organism evidence="1 2">
    <name type="scientific">Natronomonas pharaonis (strain ATCC 35678 / DSM 2160 / CIP 103997 / JCM 8858 / NBRC 14720 / NCIMB 2260 / Gabara)</name>
    <name type="common">Halobacterium pharaonis</name>
    <dbReference type="NCBI Taxonomy" id="348780"/>
    <lineage>
        <taxon>Archaea</taxon>
        <taxon>Methanobacteriati</taxon>
        <taxon>Methanobacteriota</taxon>
        <taxon>Stenosarchaea group</taxon>
        <taxon>Halobacteria</taxon>
        <taxon>Halobacteriales</taxon>
        <taxon>Natronomonadaceae</taxon>
        <taxon>Natronomonas</taxon>
    </lineage>
</organism>
<dbReference type="RefSeq" id="WP_011321885.1">
    <property type="nucleotide sequence ID" value="NC_007426.1"/>
</dbReference>
<dbReference type="KEGG" id="nph:NP_0312A"/>
<dbReference type="OrthoDB" id="270022at2157"/>
<dbReference type="Pfam" id="PF03745">
    <property type="entry name" value="DUF309"/>
    <property type="match status" value="1"/>
</dbReference>
<accession>A0A1U7ETL1</accession>
<dbReference type="Proteomes" id="UP000002698">
    <property type="component" value="Chromosome"/>
</dbReference>
<dbReference type="STRING" id="348780.NP_0312A"/>
<dbReference type="AlphaFoldDB" id="A0A1U7ETL1"/>
<dbReference type="Gene3D" id="1.10.3450.10">
    <property type="entry name" value="TTHA0068-like"/>
    <property type="match status" value="1"/>
</dbReference>
<reference evidence="1 2" key="1">
    <citation type="journal article" date="2005" name="Genome Res.">
        <title>Living with two extremes: conclusions from the genome sequence of Natronomonas pharaonis.</title>
        <authorList>
            <person name="Falb M."/>
            <person name="Pfeiffer F."/>
            <person name="Palm P."/>
            <person name="Rodewald K."/>
            <person name="Hickmann V."/>
            <person name="Tittor J."/>
            <person name="Oesterhelt D."/>
        </authorList>
    </citation>
    <scope>NUCLEOTIDE SEQUENCE [LARGE SCALE GENOMIC DNA]</scope>
    <source>
        <strain evidence="2">ATCC 35678 / DSM 2160 / CIP 103997 / JCM 8858 / NBRC 14720 / NCIMB 2260 / Gabara</strain>
    </source>
</reference>
<dbReference type="GeneID" id="28378307"/>
<gene>
    <name evidence="1" type="ordered locus">NP_0312A</name>
</gene>
<dbReference type="InterPro" id="IPR005500">
    <property type="entry name" value="DUF309"/>
</dbReference>
<sequence>MEALRAGLALYNAGHFLAAHEPWEDRWLDAPPESRSDCLQGLIQATAAIHKARTGNWSGAVGLAESAVDYLADCDRVAVGSLVDWLARLAADPELAERERPPQLRLDGNVVAVSSLRVPALASAAAALAAVHGDDFVDTALTYAAADLDSEATSPLLAPLRAYVAEGTPIAATRLERRVEKRTRRDDDVEGLFD</sequence>